<evidence type="ECO:0000313" key="2">
    <source>
        <dbReference type="Proteomes" id="UP000317093"/>
    </source>
</evidence>
<organism evidence="1 2">
    <name type="scientific">Kolteria novifilia</name>
    <dbReference type="NCBI Taxonomy" id="2527975"/>
    <lineage>
        <taxon>Bacteria</taxon>
        <taxon>Pseudomonadati</taxon>
        <taxon>Planctomycetota</taxon>
        <taxon>Planctomycetia</taxon>
        <taxon>Kolteriales</taxon>
        <taxon>Kolteriaceae</taxon>
        <taxon>Kolteria</taxon>
    </lineage>
</organism>
<protein>
    <submittedName>
        <fullName evidence="1">Uncharacterized protein</fullName>
    </submittedName>
</protein>
<name>A0A518B158_9BACT</name>
<reference evidence="1 2" key="1">
    <citation type="submission" date="2019-02" db="EMBL/GenBank/DDBJ databases">
        <title>Deep-cultivation of Planctomycetes and their phenomic and genomic characterization uncovers novel biology.</title>
        <authorList>
            <person name="Wiegand S."/>
            <person name="Jogler M."/>
            <person name="Boedeker C."/>
            <person name="Pinto D."/>
            <person name="Vollmers J."/>
            <person name="Rivas-Marin E."/>
            <person name="Kohn T."/>
            <person name="Peeters S.H."/>
            <person name="Heuer A."/>
            <person name="Rast P."/>
            <person name="Oberbeckmann S."/>
            <person name="Bunk B."/>
            <person name="Jeske O."/>
            <person name="Meyerdierks A."/>
            <person name="Storesund J.E."/>
            <person name="Kallscheuer N."/>
            <person name="Luecker S."/>
            <person name="Lage O.M."/>
            <person name="Pohl T."/>
            <person name="Merkel B.J."/>
            <person name="Hornburger P."/>
            <person name="Mueller R.-W."/>
            <person name="Bruemmer F."/>
            <person name="Labrenz M."/>
            <person name="Spormann A.M."/>
            <person name="Op den Camp H."/>
            <person name="Overmann J."/>
            <person name="Amann R."/>
            <person name="Jetten M.S.M."/>
            <person name="Mascher T."/>
            <person name="Medema M.H."/>
            <person name="Devos D.P."/>
            <person name="Kaster A.-K."/>
            <person name="Ovreas L."/>
            <person name="Rohde M."/>
            <person name="Galperin M.Y."/>
            <person name="Jogler C."/>
        </authorList>
    </citation>
    <scope>NUCLEOTIDE SEQUENCE [LARGE SCALE GENOMIC DNA]</scope>
    <source>
        <strain evidence="1 2">Pan216</strain>
    </source>
</reference>
<dbReference type="EMBL" id="CP036279">
    <property type="protein sequence ID" value="QDU60706.1"/>
    <property type="molecule type" value="Genomic_DNA"/>
</dbReference>
<proteinExistence type="predicted"/>
<keyword evidence="2" id="KW-1185">Reference proteome</keyword>
<gene>
    <name evidence="1" type="ORF">Pan216_15550</name>
</gene>
<dbReference type="AlphaFoldDB" id="A0A518B158"/>
<accession>A0A518B158</accession>
<sequence>MDPSIDRRHLANRGQLSYSITGPSLLRDNEALWMATSDFVMPIRTIRSNVAVSLRQTNTSCRFPAHPINTALPDVPGTLVTSPIRSTQRLSGQGTSIPSLGTLEVEVEASWSTKVYRSKA</sequence>
<dbReference type="KEGG" id="knv:Pan216_15550"/>
<dbReference type="Proteomes" id="UP000317093">
    <property type="component" value="Chromosome"/>
</dbReference>
<evidence type="ECO:0000313" key="1">
    <source>
        <dbReference type="EMBL" id="QDU60706.1"/>
    </source>
</evidence>